<dbReference type="InterPro" id="IPR036237">
    <property type="entry name" value="Xyl_isomerase-like_sf"/>
</dbReference>
<keyword evidence="2" id="KW-0413">Isomerase</keyword>
<dbReference type="HOGENOM" id="CLU_1022212_0_0_0"/>
<sequence length="284" mass="31015">MNQTVPPVAIGFNARLFPINWRPVSHEIAFARGLGCDCIQIHGREQGIDAAYLGMSLAAVGDMLISNDMSAVMEIVVRVGANGRTASGVTPLDVLRNNLDAIRRLAIRHVHWHFAPATRLTDAELCALEAMLIDTLIVGADMARANGFTLALEHNEPDVPLFARIEAITQALEAAPELGFVWDLNHTPTNELNDWLDLAPRMTLLHVSDTPLPAVNHHLPLGQGSIDFEARFCELRERGYRGAAILEIGGVPKSGGFGRDTDEALCDSVARLRRAVWGRYSAMI</sequence>
<dbReference type="EMBL" id="CP000804">
    <property type="protein sequence ID" value="ABU58763.1"/>
    <property type="molecule type" value="Genomic_DNA"/>
</dbReference>
<keyword evidence="3" id="KW-1185">Reference proteome</keyword>
<evidence type="ECO:0000259" key="1">
    <source>
        <dbReference type="Pfam" id="PF01261"/>
    </source>
</evidence>
<dbReference type="KEGG" id="rca:Rcas_2692"/>
<dbReference type="PANTHER" id="PTHR12110">
    <property type="entry name" value="HYDROXYPYRUVATE ISOMERASE"/>
    <property type="match status" value="1"/>
</dbReference>
<dbReference type="Gene3D" id="3.20.20.150">
    <property type="entry name" value="Divalent-metal-dependent TIM barrel enzymes"/>
    <property type="match status" value="1"/>
</dbReference>
<dbReference type="InterPro" id="IPR013022">
    <property type="entry name" value="Xyl_isomerase-like_TIM-brl"/>
</dbReference>
<evidence type="ECO:0000313" key="2">
    <source>
        <dbReference type="EMBL" id="ABU58763.1"/>
    </source>
</evidence>
<dbReference type="InterPro" id="IPR050312">
    <property type="entry name" value="IolE/XylAMocC-like"/>
</dbReference>
<gene>
    <name evidence="2" type="ordered locus">Rcas_2692</name>
</gene>
<name>A7NF40_ROSCS</name>
<dbReference type="STRING" id="383372.Rcas_2692"/>
<dbReference type="AlphaFoldDB" id="A7NF40"/>
<accession>A7NF40</accession>
<organism evidence="2 3">
    <name type="scientific">Roseiflexus castenholzii (strain DSM 13941 / HLO8)</name>
    <dbReference type="NCBI Taxonomy" id="383372"/>
    <lineage>
        <taxon>Bacteria</taxon>
        <taxon>Bacillati</taxon>
        <taxon>Chloroflexota</taxon>
        <taxon>Chloroflexia</taxon>
        <taxon>Chloroflexales</taxon>
        <taxon>Roseiflexineae</taxon>
        <taxon>Roseiflexaceae</taxon>
        <taxon>Roseiflexus</taxon>
    </lineage>
</organism>
<dbReference type="Proteomes" id="UP000000263">
    <property type="component" value="Chromosome"/>
</dbReference>
<dbReference type="Pfam" id="PF01261">
    <property type="entry name" value="AP_endonuc_2"/>
    <property type="match status" value="1"/>
</dbReference>
<dbReference type="RefSeq" id="WP_012121187.1">
    <property type="nucleotide sequence ID" value="NC_009767.1"/>
</dbReference>
<dbReference type="SUPFAM" id="SSF51658">
    <property type="entry name" value="Xylose isomerase-like"/>
    <property type="match status" value="1"/>
</dbReference>
<dbReference type="eggNOG" id="COG1082">
    <property type="taxonomic scope" value="Bacteria"/>
</dbReference>
<evidence type="ECO:0000313" key="3">
    <source>
        <dbReference type="Proteomes" id="UP000000263"/>
    </source>
</evidence>
<dbReference type="OrthoDB" id="9800507at2"/>
<reference evidence="2 3" key="1">
    <citation type="submission" date="2007-08" db="EMBL/GenBank/DDBJ databases">
        <title>Complete sequence of Roseiflexus castenholzii DSM 13941.</title>
        <authorList>
            <consortium name="US DOE Joint Genome Institute"/>
            <person name="Copeland A."/>
            <person name="Lucas S."/>
            <person name="Lapidus A."/>
            <person name="Barry K."/>
            <person name="Glavina del Rio T."/>
            <person name="Dalin E."/>
            <person name="Tice H."/>
            <person name="Pitluck S."/>
            <person name="Thompson L.S."/>
            <person name="Brettin T."/>
            <person name="Bruce D."/>
            <person name="Detter J.C."/>
            <person name="Han C."/>
            <person name="Tapia R."/>
            <person name="Schmutz J."/>
            <person name="Larimer F."/>
            <person name="Land M."/>
            <person name="Hauser L."/>
            <person name="Kyrpides N."/>
            <person name="Mikhailova N."/>
            <person name="Bryant D.A."/>
            <person name="Hanada S."/>
            <person name="Tsukatani Y."/>
            <person name="Richardson P."/>
        </authorList>
    </citation>
    <scope>NUCLEOTIDE SEQUENCE [LARGE SCALE GENOMIC DNA]</scope>
    <source>
        <strain evidence="3">DSM 13941 / HLO8</strain>
    </source>
</reference>
<protein>
    <submittedName>
        <fullName evidence="2">Xylose isomerase domain protein TIM barrel</fullName>
    </submittedName>
</protein>
<feature type="domain" description="Xylose isomerase-like TIM barrel" evidence="1">
    <location>
        <begin position="29"/>
        <end position="251"/>
    </location>
</feature>
<proteinExistence type="predicted"/>
<dbReference type="GO" id="GO:0016853">
    <property type="term" value="F:isomerase activity"/>
    <property type="evidence" value="ECO:0007669"/>
    <property type="project" value="UniProtKB-KW"/>
</dbReference>